<keyword evidence="3" id="KW-0804">Transcription</keyword>
<keyword evidence="2" id="KW-0238">DNA-binding</keyword>
<evidence type="ECO:0000256" key="2">
    <source>
        <dbReference type="ARBA" id="ARBA00023125"/>
    </source>
</evidence>
<name>A0A6B8W959_9CORY</name>
<dbReference type="Pfam" id="PF00392">
    <property type="entry name" value="GntR"/>
    <property type="match status" value="1"/>
</dbReference>
<gene>
    <name evidence="5" type="primary">ytrA1</name>
    <name evidence="5" type="ORF">COCCU_02930</name>
</gene>
<evidence type="ECO:0000313" key="6">
    <source>
        <dbReference type="Proteomes" id="UP000424462"/>
    </source>
</evidence>
<dbReference type="KEGG" id="cok:COCCU_02930"/>
<sequence length="119" mass="13057">MSDTRPIYLQIAAGIREQIAAGTLPEGERAPSTNELSAFHSVNPTTSAKALTWLFEQGLLEKRRGLGMFVLPGAREQIQGERREALAADFIRPLLKEARALDLGDAELDALIEAERTRA</sequence>
<dbReference type="EMBL" id="CP046455">
    <property type="protein sequence ID" value="QGU06540.1"/>
    <property type="molecule type" value="Genomic_DNA"/>
</dbReference>
<dbReference type="CDD" id="cd07377">
    <property type="entry name" value="WHTH_GntR"/>
    <property type="match status" value="1"/>
</dbReference>
<dbReference type="PROSITE" id="PS50949">
    <property type="entry name" value="HTH_GNTR"/>
    <property type="match status" value="1"/>
</dbReference>
<dbReference type="RefSeq" id="WP_156230132.1">
    <property type="nucleotide sequence ID" value="NZ_CP046455.1"/>
</dbReference>
<dbReference type="InterPro" id="IPR036388">
    <property type="entry name" value="WH-like_DNA-bd_sf"/>
</dbReference>
<dbReference type="PANTHER" id="PTHR38445">
    <property type="entry name" value="HTH-TYPE TRANSCRIPTIONAL REPRESSOR YTRA"/>
    <property type="match status" value="1"/>
</dbReference>
<feature type="domain" description="HTH gntR-type" evidence="4">
    <location>
        <begin position="5"/>
        <end position="73"/>
    </location>
</feature>
<protein>
    <submittedName>
        <fullName evidence="5">HTH-type transcriptional repressor YtrA</fullName>
    </submittedName>
</protein>
<dbReference type="Proteomes" id="UP000424462">
    <property type="component" value="Chromosome"/>
</dbReference>
<keyword evidence="1" id="KW-0805">Transcription regulation</keyword>
<evidence type="ECO:0000256" key="1">
    <source>
        <dbReference type="ARBA" id="ARBA00023015"/>
    </source>
</evidence>
<dbReference type="SMART" id="SM00345">
    <property type="entry name" value="HTH_GNTR"/>
    <property type="match status" value="1"/>
</dbReference>
<dbReference type="PANTHER" id="PTHR38445:SF9">
    <property type="entry name" value="HTH-TYPE TRANSCRIPTIONAL REPRESSOR YTRA"/>
    <property type="match status" value="1"/>
</dbReference>
<reference evidence="5 6" key="1">
    <citation type="submission" date="2019-11" db="EMBL/GenBank/DDBJ databases">
        <title>Complete genome sequence of Corynebacterium kalinowskii 1959, a novel Corynebacterium species isolated from soil of a small paddock in Vilsendorf, Germany.</title>
        <authorList>
            <person name="Schaffert L."/>
            <person name="Ruwe M."/>
            <person name="Milse J."/>
            <person name="Hanuschka K."/>
            <person name="Ortseifen V."/>
            <person name="Droste J."/>
            <person name="Brandt D."/>
            <person name="Schlueter L."/>
            <person name="Kutter Y."/>
            <person name="Vinke S."/>
            <person name="Viehoefer P."/>
            <person name="Jacob L."/>
            <person name="Luebke N.-C."/>
            <person name="Schulte-Berndt E."/>
            <person name="Hain C."/>
            <person name="Linder M."/>
            <person name="Schmidt P."/>
            <person name="Wollenschlaeger L."/>
            <person name="Luttermann T."/>
            <person name="Thieme E."/>
            <person name="Hassa J."/>
            <person name="Haak M."/>
            <person name="Wittchen M."/>
            <person name="Mentz A."/>
            <person name="Persicke M."/>
            <person name="Busche T."/>
            <person name="Ruckert C."/>
        </authorList>
    </citation>
    <scope>NUCLEOTIDE SEQUENCE [LARGE SCALE GENOMIC DNA]</scope>
    <source>
        <strain evidence="5 6">2039</strain>
    </source>
</reference>
<keyword evidence="6" id="KW-1185">Reference proteome</keyword>
<dbReference type="InterPro" id="IPR036390">
    <property type="entry name" value="WH_DNA-bd_sf"/>
</dbReference>
<dbReference type="GO" id="GO:0003677">
    <property type="term" value="F:DNA binding"/>
    <property type="evidence" value="ECO:0007669"/>
    <property type="project" value="UniProtKB-KW"/>
</dbReference>
<dbReference type="SUPFAM" id="SSF46785">
    <property type="entry name" value="Winged helix' DNA-binding domain"/>
    <property type="match status" value="1"/>
</dbReference>
<accession>A0A6B8W959</accession>
<dbReference type="AlphaFoldDB" id="A0A6B8W959"/>
<organism evidence="5 6">
    <name type="scientific">Corynebacterium occultum</name>
    <dbReference type="NCBI Taxonomy" id="2675219"/>
    <lineage>
        <taxon>Bacteria</taxon>
        <taxon>Bacillati</taxon>
        <taxon>Actinomycetota</taxon>
        <taxon>Actinomycetes</taxon>
        <taxon>Mycobacteriales</taxon>
        <taxon>Corynebacteriaceae</taxon>
        <taxon>Corynebacterium</taxon>
    </lineage>
</organism>
<dbReference type="GO" id="GO:0003700">
    <property type="term" value="F:DNA-binding transcription factor activity"/>
    <property type="evidence" value="ECO:0007669"/>
    <property type="project" value="InterPro"/>
</dbReference>
<evidence type="ECO:0000256" key="3">
    <source>
        <dbReference type="ARBA" id="ARBA00023163"/>
    </source>
</evidence>
<proteinExistence type="predicted"/>
<evidence type="ECO:0000313" key="5">
    <source>
        <dbReference type="EMBL" id="QGU06540.1"/>
    </source>
</evidence>
<evidence type="ECO:0000259" key="4">
    <source>
        <dbReference type="PROSITE" id="PS50949"/>
    </source>
</evidence>
<dbReference type="InterPro" id="IPR000524">
    <property type="entry name" value="Tscrpt_reg_HTH_GntR"/>
</dbReference>
<dbReference type="Gene3D" id="1.10.10.10">
    <property type="entry name" value="Winged helix-like DNA-binding domain superfamily/Winged helix DNA-binding domain"/>
    <property type="match status" value="1"/>
</dbReference>